<gene>
    <name evidence="3" type="ORF">E2636_09570</name>
</gene>
<feature type="transmembrane region" description="Helical" evidence="2">
    <location>
        <begin position="50"/>
        <end position="72"/>
    </location>
</feature>
<dbReference type="AlphaFoldDB" id="A0A4V1AN32"/>
<organism evidence="3 4">
    <name type="scientific">Paenisporosarcina antarctica</name>
    <dbReference type="NCBI Taxonomy" id="417367"/>
    <lineage>
        <taxon>Bacteria</taxon>
        <taxon>Bacillati</taxon>
        <taxon>Bacillota</taxon>
        <taxon>Bacilli</taxon>
        <taxon>Bacillales</taxon>
        <taxon>Caryophanaceae</taxon>
        <taxon>Paenisporosarcina</taxon>
    </lineage>
</organism>
<dbReference type="Proteomes" id="UP000294292">
    <property type="component" value="Chromosome"/>
</dbReference>
<protein>
    <recommendedName>
        <fullName evidence="5">Negative regulator of sigma-X activity</fullName>
    </recommendedName>
</protein>
<feature type="compositionally biased region" description="Basic and acidic residues" evidence="1">
    <location>
        <begin position="126"/>
        <end position="137"/>
    </location>
</feature>
<dbReference type="RefSeq" id="WP_134209998.1">
    <property type="nucleotide sequence ID" value="NZ_CP038015.1"/>
</dbReference>
<evidence type="ECO:0000313" key="4">
    <source>
        <dbReference type="Proteomes" id="UP000294292"/>
    </source>
</evidence>
<accession>A0A4V1AN32</accession>
<proteinExistence type="predicted"/>
<reference evidence="3 4" key="1">
    <citation type="submission" date="2019-03" db="EMBL/GenBank/DDBJ databases">
        <title>Complete genome sequence of Paenisporosarcina antarctica CGMCC 1.6503T.</title>
        <authorList>
            <person name="Rong J.-C."/>
            <person name="Chi N.-Y."/>
            <person name="Zhang Q.-F."/>
        </authorList>
    </citation>
    <scope>NUCLEOTIDE SEQUENCE [LARGE SCALE GENOMIC DNA]</scope>
    <source>
        <strain evidence="3 4">CGMCC 1.6503</strain>
    </source>
</reference>
<feature type="region of interest" description="Disordered" evidence="1">
    <location>
        <begin position="82"/>
        <end position="142"/>
    </location>
</feature>
<evidence type="ECO:0000256" key="2">
    <source>
        <dbReference type="SAM" id="Phobius"/>
    </source>
</evidence>
<keyword evidence="4" id="KW-1185">Reference proteome</keyword>
<evidence type="ECO:0000313" key="3">
    <source>
        <dbReference type="EMBL" id="QBP41365.1"/>
    </source>
</evidence>
<sequence>MSNNKWSEQKIDQLLSQVPKQQDTRSKAEVLKRLQQDSRLAEGKLKKRKIWLPPAVAVAALITLTLLGATLLNQPNSELQNAFDSSAESESSADMDRVTSEESKMSIPEKATDESAEGSATINSTSDKETSETEMAKSAEAPVESLLTSAYSSDVENHTVFKIGLVSQDALVVPVSFLIPNDQIQQDFGNETPNTLQLYEKYAADINEEDLGFTDYHPYKGTFEIDQDQLVHRLPKEHDYDLASAALYSYDLSLQFTFEGFTQINHQNEDGSQAEFDQVGQKTPTVLTNGLYKTAVYPYTDPSGQVYMVPSLSEPYNNALDALVALKTPPNDFFANVVPMSVTYTVEEIQGVFHIKFSKPLELNSLSQEQTAQMIESFVLTGATFDVQIQLDNVIEEQWIGINFTQPLEQPVGLNKYSW</sequence>
<dbReference type="OrthoDB" id="2965336at2"/>
<feature type="region of interest" description="Disordered" evidence="1">
    <location>
        <begin position="1"/>
        <end position="28"/>
    </location>
</feature>
<keyword evidence="2" id="KW-0812">Transmembrane</keyword>
<dbReference type="EMBL" id="CP038015">
    <property type="protein sequence ID" value="QBP41365.1"/>
    <property type="molecule type" value="Genomic_DNA"/>
</dbReference>
<feature type="compositionally biased region" description="Basic and acidic residues" evidence="1">
    <location>
        <begin position="94"/>
        <end position="104"/>
    </location>
</feature>
<evidence type="ECO:0008006" key="5">
    <source>
        <dbReference type="Google" id="ProtNLM"/>
    </source>
</evidence>
<dbReference type="KEGG" id="panc:E2636_09570"/>
<keyword evidence="2" id="KW-0472">Membrane</keyword>
<evidence type="ECO:0000256" key="1">
    <source>
        <dbReference type="SAM" id="MobiDB-lite"/>
    </source>
</evidence>
<name>A0A4V1AN32_9BACL</name>
<keyword evidence="2" id="KW-1133">Transmembrane helix</keyword>